<keyword evidence="3" id="KW-1185">Reference proteome</keyword>
<evidence type="ECO:0000313" key="1">
    <source>
        <dbReference type="EMBL" id="THU83168.1"/>
    </source>
</evidence>
<dbReference type="EMBL" id="ML179247">
    <property type="protein sequence ID" value="THU93545.1"/>
    <property type="molecule type" value="Genomic_DNA"/>
</dbReference>
<sequence>VYKVNYLREKARWTRWTEEKILVRKEMEWRVSWFDHAEDVWSNRGMLEGLSNGARVYAMVQAEKWKAFA</sequence>
<organism evidence="1 3">
    <name type="scientific">Dendrothele bispora (strain CBS 962.96)</name>
    <dbReference type="NCBI Taxonomy" id="1314807"/>
    <lineage>
        <taxon>Eukaryota</taxon>
        <taxon>Fungi</taxon>
        <taxon>Dikarya</taxon>
        <taxon>Basidiomycota</taxon>
        <taxon>Agaricomycotina</taxon>
        <taxon>Agaricomycetes</taxon>
        <taxon>Agaricomycetidae</taxon>
        <taxon>Agaricales</taxon>
        <taxon>Agaricales incertae sedis</taxon>
        <taxon>Dendrothele</taxon>
    </lineage>
</organism>
<dbReference type="AlphaFoldDB" id="A0A4S8L534"/>
<feature type="non-terminal residue" evidence="1">
    <location>
        <position position="69"/>
    </location>
</feature>
<dbReference type="OrthoDB" id="3265433at2759"/>
<accession>A0A4S8L534</accession>
<evidence type="ECO:0000313" key="3">
    <source>
        <dbReference type="Proteomes" id="UP000297245"/>
    </source>
</evidence>
<feature type="non-terminal residue" evidence="1">
    <location>
        <position position="1"/>
    </location>
</feature>
<dbReference type="Proteomes" id="UP000297245">
    <property type="component" value="Unassembled WGS sequence"/>
</dbReference>
<proteinExistence type="predicted"/>
<gene>
    <name evidence="2" type="ORF">K435DRAFT_612853</name>
    <name evidence="1" type="ORF">K435DRAFT_632318</name>
</gene>
<protein>
    <submittedName>
        <fullName evidence="1">Uncharacterized protein</fullName>
    </submittedName>
</protein>
<name>A0A4S8L534_DENBC</name>
<evidence type="ECO:0000313" key="2">
    <source>
        <dbReference type="EMBL" id="THU93545.1"/>
    </source>
</evidence>
<reference evidence="1 3" key="1">
    <citation type="journal article" date="2019" name="Nat. Ecol. Evol.">
        <title>Megaphylogeny resolves global patterns of mushroom evolution.</title>
        <authorList>
            <person name="Varga T."/>
            <person name="Krizsan K."/>
            <person name="Foldi C."/>
            <person name="Dima B."/>
            <person name="Sanchez-Garcia M."/>
            <person name="Sanchez-Ramirez S."/>
            <person name="Szollosi G.J."/>
            <person name="Szarkandi J.G."/>
            <person name="Papp V."/>
            <person name="Albert L."/>
            <person name="Andreopoulos W."/>
            <person name="Angelini C."/>
            <person name="Antonin V."/>
            <person name="Barry K.W."/>
            <person name="Bougher N.L."/>
            <person name="Buchanan P."/>
            <person name="Buyck B."/>
            <person name="Bense V."/>
            <person name="Catcheside P."/>
            <person name="Chovatia M."/>
            <person name="Cooper J."/>
            <person name="Damon W."/>
            <person name="Desjardin D."/>
            <person name="Finy P."/>
            <person name="Geml J."/>
            <person name="Haridas S."/>
            <person name="Hughes K."/>
            <person name="Justo A."/>
            <person name="Karasinski D."/>
            <person name="Kautmanova I."/>
            <person name="Kiss B."/>
            <person name="Kocsube S."/>
            <person name="Kotiranta H."/>
            <person name="LaButti K.M."/>
            <person name="Lechner B.E."/>
            <person name="Liimatainen K."/>
            <person name="Lipzen A."/>
            <person name="Lukacs Z."/>
            <person name="Mihaltcheva S."/>
            <person name="Morgado L.N."/>
            <person name="Niskanen T."/>
            <person name="Noordeloos M.E."/>
            <person name="Ohm R.A."/>
            <person name="Ortiz-Santana B."/>
            <person name="Ovrebo C."/>
            <person name="Racz N."/>
            <person name="Riley R."/>
            <person name="Savchenko A."/>
            <person name="Shiryaev A."/>
            <person name="Soop K."/>
            <person name="Spirin V."/>
            <person name="Szebenyi C."/>
            <person name="Tomsovsky M."/>
            <person name="Tulloss R.E."/>
            <person name="Uehling J."/>
            <person name="Grigoriev I.V."/>
            <person name="Vagvolgyi C."/>
            <person name="Papp T."/>
            <person name="Martin F.M."/>
            <person name="Miettinen O."/>
            <person name="Hibbett D.S."/>
            <person name="Nagy L.G."/>
        </authorList>
    </citation>
    <scope>NUCLEOTIDE SEQUENCE [LARGE SCALE GENOMIC DNA]</scope>
    <source>
        <strain evidence="1 3">CBS 962.96</strain>
    </source>
</reference>
<dbReference type="EMBL" id="ML179682">
    <property type="protein sequence ID" value="THU83168.1"/>
    <property type="molecule type" value="Genomic_DNA"/>
</dbReference>